<dbReference type="GO" id="GO:0016301">
    <property type="term" value="F:kinase activity"/>
    <property type="evidence" value="ECO:0007669"/>
    <property type="project" value="UniProtKB-KW"/>
</dbReference>
<dbReference type="InterPro" id="IPR013035">
    <property type="entry name" value="PEP_carboxykinase_C"/>
</dbReference>
<feature type="binding site" evidence="13">
    <location>
        <position position="319"/>
    </location>
    <ligand>
        <name>ATP</name>
        <dbReference type="ChEBI" id="CHEBI:30616"/>
    </ligand>
</feature>
<dbReference type="PIRSF" id="PIRSF006294">
    <property type="entry name" value="PEP_crbxkin"/>
    <property type="match status" value="1"/>
</dbReference>
<keyword evidence="5 13" id="KW-0963">Cytoplasm</keyword>
<dbReference type="InterPro" id="IPR015994">
    <property type="entry name" value="PEPCK_ATP_CS"/>
</dbReference>
<dbReference type="PROSITE" id="PS00532">
    <property type="entry name" value="PEPCK_ATP"/>
    <property type="match status" value="1"/>
</dbReference>
<feature type="binding site" evidence="13">
    <location>
        <position position="444"/>
    </location>
    <ligand>
        <name>ATP</name>
        <dbReference type="ChEBI" id="CHEBI:30616"/>
    </ligand>
</feature>
<evidence type="ECO:0000256" key="11">
    <source>
        <dbReference type="ARBA" id="ARBA00023239"/>
    </source>
</evidence>
<dbReference type="NCBIfam" id="NF006820">
    <property type="entry name" value="PRK09344.1-2"/>
    <property type="match status" value="1"/>
</dbReference>
<dbReference type="HAMAP" id="MF_00453">
    <property type="entry name" value="PEPCK_ATP"/>
    <property type="match status" value="1"/>
</dbReference>
<comment type="similarity">
    <text evidence="2 13">Belongs to the phosphoenolpyruvate carboxykinase (ATP) family.</text>
</comment>
<dbReference type="EMBL" id="FMAK01000054">
    <property type="protein sequence ID" value="SCB70728.1"/>
    <property type="molecule type" value="Genomic_DNA"/>
</dbReference>
<evidence type="ECO:0000256" key="6">
    <source>
        <dbReference type="ARBA" id="ARBA00022723"/>
    </source>
</evidence>
<comment type="function">
    <text evidence="13">Involved in the gluconeogenesis. Catalyzes the conversion of oxaloacetate (OAA) to phosphoenolpyruvate (PEP) through direct phosphoryl transfer between the nucleoside triphosphate and OAA.</text>
</comment>
<dbReference type="Gene3D" id="3.40.449.10">
    <property type="entry name" value="Phosphoenolpyruvate Carboxykinase, domain 1"/>
    <property type="match status" value="1"/>
</dbReference>
<keyword evidence="10 13" id="KW-0464">Manganese</keyword>
<evidence type="ECO:0000256" key="9">
    <source>
        <dbReference type="ARBA" id="ARBA00022840"/>
    </source>
</evidence>
<keyword evidence="14" id="KW-0418">Kinase</keyword>
<dbReference type="UniPathway" id="UPA00138"/>
<dbReference type="InterPro" id="IPR001272">
    <property type="entry name" value="PEP_carboxykinase_ATP"/>
</dbReference>
<evidence type="ECO:0000256" key="2">
    <source>
        <dbReference type="ARBA" id="ARBA00006052"/>
    </source>
</evidence>
<evidence type="ECO:0000256" key="1">
    <source>
        <dbReference type="ARBA" id="ARBA00004742"/>
    </source>
</evidence>
<dbReference type="PANTHER" id="PTHR30031:SF0">
    <property type="entry name" value="PHOSPHOENOLPYRUVATE CARBOXYKINASE (ATP)"/>
    <property type="match status" value="1"/>
</dbReference>
<dbReference type="SUPFAM" id="SSF53795">
    <property type="entry name" value="PEP carboxykinase-like"/>
    <property type="match status" value="1"/>
</dbReference>
<feature type="binding site" evidence="13">
    <location>
        <position position="192"/>
    </location>
    <ligand>
        <name>substrate</name>
    </ligand>
</feature>
<evidence type="ECO:0000256" key="12">
    <source>
        <dbReference type="ARBA" id="ARBA00047371"/>
    </source>
</evidence>
<dbReference type="InterPro" id="IPR008210">
    <property type="entry name" value="PEP_carboxykinase_N"/>
</dbReference>
<dbReference type="NCBIfam" id="TIGR00224">
    <property type="entry name" value="pckA"/>
    <property type="match status" value="1"/>
</dbReference>
<evidence type="ECO:0000256" key="4">
    <source>
        <dbReference type="ARBA" id="ARBA00022432"/>
    </source>
</evidence>
<feature type="binding site" evidence="13">
    <location>
        <position position="198"/>
    </location>
    <ligand>
        <name>substrate</name>
    </ligand>
</feature>
<keyword evidence="9 13" id="KW-0067">ATP-binding</keyword>
<evidence type="ECO:0000313" key="15">
    <source>
        <dbReference type="Proteomes" id="UP000195696"/>
    </source>
</evidence>
<keyword evidence="8 13" id="KW-0210">Decarboxylase</keyword>
<keyword evidence="6 13" id="KW-0479">Metal-binding</keyword>
<dbReference type="GO" id="GO:0004612">
    <property type="term" value="F:phosphoenolpyruvate carboxykinase (ATP) activity"/>
    <property type="evidence" value="ECO:0007669"/>
    <property type="project" value="UniProtKB-UniRule"/>
</dbReference>
<feature type="binding site" evidence="13">
    <location>
        <position position="217"/>
    </location>
    <ligand>
        <name>Mn(2+)</name>
        <dbReference type="ChEBI" id="CHEBI:29035"/>
    </ligand>
</feature>
<evidence type="ECO:0000256" key="10">
    <source>
        <dbReference type="ARBA" id="ARBA00023211"/>
    </source>
</evidence>
<feature type="binding site" evidence="13">
    <location>
        <begin position="233"/>
        <end position="241"/>
    </location>
    <ligand>
        <name>ATP</name>
        <dbReference type="ChEBI" id="CHEBI:30616"/>
    </ligand>
</feature>
<feature type="binding site" evidence="13">
    <location>
        <position position="217"/>
    </location>
    <ligand>
        <name>ATP</name>
        <dbReference type="ChEBI" id="CHEBI:30616"/>
    </ligand>
</feature>
<comment type="caution">
    <text evidence="13">Lacks conserved residue(s) required for the propagation of feature annotation.</text>
</comment>
<protein>
    <recommendedName>
        <fullName evidence="3 13">Phosphoenolpyruvate carboxykinase (ATP)</fullName>
        <shortName evidence="13">PCK</shortName>
        <shortName evidence="13">PEP carboxykinase</shortName>
        <shortName evidence="13">PEPCK</shortName>
        <ecNumber evidence="3 13">4.1.1.49</ecNumber>
    </recommendedName>
</protein>
<dbReference type="SUPFAM" id="SSF68923">
    <property type="entry name" value="PEP carboxykinase N-terminal domain"/>
    <property type="match status" value="1"/>
</dbReference>
<comment type="pathway">
    <text evidence="1 13">Carbohydrate biosynthesis; gluconeogenesis.</text>
</comment>
<dbReference type="GO" id="GO:0046872">
    <property type="term" value="F:metal ion binding"/>
    <property type="evidence" value="ECO:0007669"/>
    <property type="project" value="UniProtKB-KW"/>
</dbReference>
<keyword evidence="14" id="KW-0808">Transferase</keyword>
<dbReference type="Proteomes" id="UP000195696">
    <property type="component" value="Unassembled WGS sequence"/>
</dbReference>
<dbReference type="FunFam" id="3.40.449.10:FF:000001">
    <property type="entry name" value="Phosphoenolpyruvate carboxykinase (ATP)"/>
    <property type="match status" value="1"/>
</dbReference>
<dbReference type="GO" id="GO:0005524">
    <property type="term" value="F:ATP binding"/>
    <property type="evidence" value="ECO:0007669"/>
    <property type="project" value="UniProtKB-UniRule"/>
</dbReference>
<comment type="cofactor">
    <cofactor evidence="13">
        <name>Mn(2+)</name>
        <dbReference type="ChEBI" id="CHEBI:29035"/>
    </cofactor>
    <text evidence="13">Binds 1 Mn(2+) ion per subunit.</text>
</comment>
<proteinExistence type="inferred from homology"/>
<dbReference type="NCBIfam" id="NF006821">
    <property type="entry name" value="PRK09344.1-3"/>
    <property type="match status" value="1"/>
</dbReference>
<evidence type="ECO:0000256" key="5">
    <source>
        <dbReference type="ARBA" id="ARBA00022490"/>
    </source>
</evidence>
<dbReference type="FunFam" id="2.170.8.10:FF:000001">
    <property type="entry name" value="Phosphoenolpyruvate carboxykinase (ATP)"/>
    <property type="match status" value="1"/>
</dbReference>
<dbReference type="Gene3D" id="3.90.228.20">
    <property type="match status" value="1"/>
</dbReference>
<dbReference type="GO" id="GO:0006094">
    <property type="term" value="P:gluconeogenesis"/>
    <property type="evidence" value="ECO:0007669"/>
    <property type="project" value="UniProtKB-UniRule"/>
</dbReference>
<feature type="binding site" evidence="13">
    <location>
        <position position="282"/>
    </location>
    <ligand>
        <name>ATP</name>
        <dbReference type="ChEBI" id="CHEBI:30616"/>
    </ligand>
</feature>
<feature type="binding site" evidence="13">
    <location>
        <position position="198"/>
    </location>
    <ligand>
        <name>ATP</name>
        <dbReference type="ChEBI" id="CHEBI:30616"/>
    </ligand>
</feature>
<organism evidence="14 15">
    <name type="scientific">Bacillus mycoides</name>
    <dbReference type="NCBI Taxonomy" id="1405"/>
    <lineage>
        <taxon>Bacteria</taxon>
        <taxon>Bacillati</taxon>
        <taxon>Bacillota</taxon>
        <taxon>Bacilli</taxon>
        <taxon>Bacillales</taxon>
        <taxon>Bacillaceae</taxon>
        <taxon>Bacillus</taxon>
        <taxon>Bacillus cereus group</taxon>
    </lineage>
</organism>
<dbReference type="PANTHER" id="PTHR30031">
    <property type="entry name" value="PHOSPHOENOLPYRUVATE CARBOXYKINASE ATP"/>
    <property type="match status" value="1"/>
</dbReference>
<reference evidence="14 15" key="1">
    <citation type="submission" date="2016-08" db="EMBL/GenBank/DDBJ databases">
        <authorList>
            <person name="Seilhamer J.J."/>
        </authorList>
    </citation>
    <scope>NUCLEOTIDE SEQUENCE [LARGE SCALE GENOMIC DNA]</scope>
    <source>
        <strain evidence="14 15">SDA_GO95</strain>
    </source>
</reference>
<keyword evidence="11 13" id="KW-0456">Lyase</keyword>
<evidence type="ECO:0000313" key="14">
    <source>
        <dbReference type="EMBL" id="SCB70728.1"/>
    </source>
</evidence>
<feature type="binding site" evidence="13">
    <location>
        <position position="254"/>
    </location>
    <ligand>
        <name>Mn(2+)</name>
        <dbReference type="ChEBI" id="CHEBI:29035"/>
    </ligand>
</feature>
<dbReference type="Gene3D" id="2.170.8.10">
    <property type="entry name" value="Phosphoenolpyruvate Carboxykinase, domain 2"/>
    <property type="match status" value="1"/>
</dbReference>
<dbReference type="CDD" id="cd00484">
    <property type="entry name" value="PEPCK_ATP"/>
    <property type="match status" value="1"/>
</dbReference>
<comment type="catalytic activity">
    <reaction evidence="12 13">
        <text>oxaloacetate + ATP = phosphoenolpyruvate + ADP + CO2</text>
        <dbReference type="Rhea" id="RHEA:18617"/>
        <dbReference type="ChEBI" id="CHEBI:16452"/>
        <dbReference type="ChEBI" id="CHEBI:16526"/>
        <dbReference type="ChEBI" id="CHEBI:30616"/>
        <dbReference type="ChEBI" id="CHEBI:58702"/>
        <dbReference type="ChEBI" id="CHEBI:456216"/>
        <dbReference type="EC" id="4.1.1.49"/>
    </reaction>
</comment>
<dbReference type="Pfam" id="PF01293">
    <property type="entry name" value="PEPCK_ATP"/>
    <property type="match status" value="1"/>
</dbReference>
<evidence type="ECO:0000256" key="13">
    <source>
        <dbReference type="HAMAP-Rule" id="MF_00453"/>
    </source>
</evidence>
<dbReference type="EC" id="4.1.1.49" evidence="3 13"/>
<feature type="binding site" evidence="13">
    <location>
        <position position="198"/>
    </location>
    <ligand>
        <name>Mn(2+)</name>
        <dbReference type="ChEBI" id="CHEBI:29035"/>
    </ligand>
</feature>
<dbReference type="RefSeq" id="WP_016106425.1">
    <property type="nucleotide sequence ID" value="NZ_FMAK01000054.1"/>
</dbReference>
<gene>
    <name evidence="13" type="primary">pckA</name>
    <name evidence="14" type="ORF">BWGO95_04906</name>
</gene>
<evidence type="ECO:0000256" key="7">
    <source>
        <dbReference type="ARBA" id="ARBA00022741"/>
    </source>
</evidence>
<dbReference type="AlphaFoldDB" id="A0A1G4ES92"/>
<comment type="subcellular location">
    <subcellularLocation>
        <location evidence="13">Cytoplasm</location>
    </subcellularLocation>
</comment>
<name>A0A1G4ES92_BACMY</name>
<evidence type="ECO:0000256" key="8">
    <source>
        <dbReference type="ARBA" id="ARBA00022793"/>
    </source>
</evidence>
<keyword evidence="4 13" id="KW-0312">Gluconeogenesis</keyword>
<accession>A0A1G4ES92</accession>
<feature type="binding site" evidence="13">
    <location>
        <position position="319"/>
    </location>
    <ligand>
        <name>substrate</name>
    </ligand>
</feature>
<keyword evidence="14" id="KW-0670">Pyruvate</keyword>
<keyword evidence="7 13" id="KW-0547">Nucleotide-binding</keyword>
<sequence length="528" mass="57909">MSTVNVQIGLHELLNGSNAQIQLSVPQLVEKVLMRNEGKLTSTGAVSASTGKYTGRSPKDKFIVKEASVADKIAWGAVNQPISEEHFNKLYIKVLEYLKEKEELFIFKGFAGADRNYRLPIQVVNEYAWHNLFVHQLFIRPNEDELATHESEFTIVSAPNFKADPAIDGTNSEAFIMVSFEKRIVLIGGTEYAGEMKKSIFSIMNFLLPEQDILSMHCSSNVGEEGDVALFFGLSGTGKTTLSADPNRKLIGDDEHGWSDNGVFNIEGGCYAKCVNLSHEKEPQIFDAIKFGSVLENVVIDGQTRIADYNDTTLTENTRAAYPMHAIDNIVLPSVAGHPNTIIFLTADASGVLPPISKLSKEQAMYHFLSGYTSKLAGTERGVTSPQATFSTCFGSPFLPLDASRYAEMLGEKIEKHNAKVFLVNTGWTGGEYGVGKRMNLGYTRAMIQAALSGELAKAETAKHDIFGLEVPCHVPGVPDEVLMPEQTWADKDAYKAKAIELANEFKENFKKFDSVSEAIINLGGPIA</sequence>
<feature type="binding site" evidence="13">
    <location>
        <position position="56"/>
    </location>
    <ligand>
        <name>substrate</name>
    </ligand>
</feature>
<evidence type="ECO:0000256" key="3">
    <source>
        <dbReference type="ARBA" id="ARBA00012363"/>
    </source>
</evidence>
<dbReference type="GO" id="GO:0005829">
    <property type="term" value="C:cytosol"/>
    <property type="evidence" value="ECO:0007669"/>
    <property type="project" value="TreeGrafter"/>
</dbReference>